<evidence type="ECO:0000313" key="3">
    <source>
        <dbReference type="Proteomes" id="UP000327157"/>
    </source>
</evidence>
<dbReference type="AlphaFoldDB" id="A0A5N5H5E8"/>
<gene>
    <name evidence="2" type="ORF">D8674_024980</name>
</gene>
<feature type="region of interest" description="Disordered" evidence="1">
    <location>
        <begin position="62"/>
        <end position="97"/>
    </location>
</feature>
<proteinExistence type="predicted"/>
<name>A0A5N5H5E8_9ROSA</name>
<keyword evidence="3" id="KW-1185">Reference proteome</keyword>
<reference evidence="2 3" key="1">
    <citation type="submission" date="2019-09" db="EMBL/GenBank/DDBJ databases">
        <authorList>
            <person name="Ou C."/>
        </authorList>
    </citation>
    <scope>NUCLEOTIDE SEQUENCE [LARGE SCALE GENOMIC DNA]</scope>
    <source>
        <strain evidence="2">S2</strain>
        <tissue evidence="2">Leaf</tissue>
    </source>
</reference>
<organism evidence="2 3">
    <name type="scientific">Pyrus ussuriensis x Pyrus communis</name>
    <dbReference type="NCBI Taxonomy" id="2448454"/>
    <lineage>
        <taxon>Eukaryota</taxon>
        <taxon>Viridiplantae</taxon>
        <taxon>Streptophyta</taxon>
        <taxon>Embryophyta</taxon>
        <taxon>Tracheophyta</taxon>
        <taxon>Spermatophyta</taxon>
        <taxon>Magnoliopsida</taxon>
        <taxon>eudicotyledons</taxon>
        <taxon>Gunneridae</taxon>
        <taxon>Pentapetalae</taxon>
        <taxon>rosids</taxon>
        <taxon>fabids</taxon>
        <taxon>Rosales</taxon>
        <taxon>Rosaceae</taxon>
        <taxon>Amygdaloideae</taxon>
        <taxon>Maleae</taxon>
        <taxon>Pyrus</taxon>
    </lineage>
</organism>
<evidence type="ECO:0000313" key="2">
    <source>
        <dbReference type="EMBL" id="KAB2622798.1"/>
    </source>
</evidence>
<reference evidence="2 3" key="3">
    <citation type="submission" date="2019-11" db="EMBL/GenBank/DDBJ databases">
        <title>A de novo genome assembly of a pear dwarfing rootstock.</title>
        <authorList>
            <person name="Wang F."/>
            <person name="Wang J."/>
            <person name="Li S."/>
            <person name="Zhang Y."/>
            <person name="Fang M."/>
            <person name="Ma L."/>
            <person name="Zhao Y."/>
            <person name="Jiang S."/>
        </authorList>
    </citation>
    <scope>NUCLEOTIDE SEQUENCE [LARGE SCALE GENOMIC DNA]</scope>
    <source>
        <strain evidence="2">S2</strain>
        <tissue evidence="2">Leaf</tissue>
    </source>
</reference>
<dbReference type="EMBL" id="SMOL01000231">
    <property type="protein sequence ID" value="KAB2622798.1"/>
    <property type="molecule type" value="Genomic_DNA"/>
</dbReference>
<sequence length="97" mass="11580">MISELFLCKNINILKKKKKKTNKQSAIIHSGFATCFASFKYKKEWWYFRKYPKSRGFVEKRKDHPRSVLASADKPDMKTREKQQETATHHTDIHHLL</sequence>
<feature type="compositionally biased region" description="Basic and acidic residues" evidence="1">
    <location>
        <begin position="73"/>
        <end position="97"/>
    </location>
</feature>
<dbReference type="Proteomes" id="UP000327157">
    <property type="component" value="Chromosome 4"/>
</dbReference>
<reference evidence="3" key="2">
    <citation type="submission" date="2019-10" db="EMBL/GenBank/DDBJ databases">
        <title>A de novo genome assembly of a pear dwarfing rootstock.</title>
        <authorList>
            <person name="Wang F."/>
            <person name="Wang J."/>
            <person name="Li S."/>
            <person name="Zhang Y."/>
            <person name="Fang M."/>
            <person name="Ma L."/>
            <person name="Zhao Y."/>
            <person name="Jiang S."/>
        </authorList>
    </citation>
    <scope>NUCLEOTIDE SEQUENCE [LARGE SCALE GENOMIC DNA]</scope>
</reference>
<protein>
    <submittedName>
        <fullName evidence="2">Uncharacterized protein</fullName>
    </submittedName>
</protein>
<comment type="caution">
    <text evidence="2">The sequence shown here is derived from an EMBL/GenBank/DDBJ whole genome shotgun (WGS) entry which is preliminary data.</text>
</comment>
<accession>A0A5N5H5E8</accession>
<evidence type="ECO:0000256" key="1">
    <source>
        <dbReference type="SAM" id="MobiDB-lite"/>
    </source>
</evidence>